<sequence>MALNFGDMLDAVARHRGDSLAISGDDGDLTWAEFDARSNALARGLQEMGLKPGDKVCFMLFNGAPYLELLAACFKGRFVHANVNYRYLSKELEYILDDSDAAALVYDDQLRERVEGLSDACRSRVKLITTAADGDDLGAANLEGLIWAHDSSTLDITRSPEDQLFIYTGGTTGKPKGVMWAHADIGGALLSPLFGKEDRSGSVDDIVAKLDEPKGYLRPLVASPLMHGTAFTAVLTTFANGGHVILTDNSGSFDAPRHWQLVEKHKADALGIVGDTFAKPLLAALEQKSYDTSSLKIIGSSGVMWSMATKQEMLKHIPGATLVDSLGSSEAMALGSSAMTADGEVKTAKFQINEKCRVFKEDGTEVKPGSGETGLLARGGLLPLGYYGDPVKSAETFREFGGQRYCVPGDICSVELDGSITLHGRGSACINSGGEKIFPEEVEEALKLHDNIADALVFGVPDPQWGSAVTAVVRLADKDGFDEQAVRTFLREHLSPYKIPKKVMPTDEVIRMPNGKPDYVTAKMLVAG</sequence>
<dbReference type="STRING" id="1123272.SAMN02745824_1413"/>
<dbReference type="OrthoDB" id="7415522at2"/>
<evidence type="ECO:0000259" key="2">
    <source>
        <dbReference type="Pfam" id="PF13193"/>
    </source>
</evidence>
<evidence type="ECO:0000313" key="3">
    <source>
        <dbReference type="EMBL" id="SIN64597.1"/>
    </source>
</evidence>
<name>A0A1N6D1M5_9SPHN</name>
<dbReference type="Gene3D" id="3.40.50.12780">
    <property type="entry name" value="N-terminal domain of ligase-like"/>
    <property type="match status" value="1"/>
</dbReference>
<reference evidence="4" key="1">
    <citation type="submission" date="2016-11" db="EMBL/GenBank/DDBJ databases">
        <authorList>
            <person name="Varghese N."/>
            <person name="Submissions S."/>
        </authorList>
    </citation>
    <scope>NUCLEOTIDE SEQUENCE [LARGE SCALE GENOMIC DNA]</scope>
    <source>
        <strain evidence="4">DSM 22363</strain>
    </source>
</reference>
<dbReference type="PANTHER" id="PTHR43767:SF1">
    <property type="entry name" value="NONRIBOSOMAL PEPTIDE SYNTHASE PES1 (EUROFUNG)-RELATED"/>
    <property type="match status" value="1"/>
</dbReference>
<dbReference type="AlphaFoldDB" id="A0A1N6D1M5"/>
<dbReference type="InterPro" id="IPR000873">
    <property type="entry name" value="AMP-dep_synth/lig_dom"/>
</dbReference>
<dbReference type="GO" id="GO:0016878">
    <property type="term" value="F:acid-thiol ligase activity"/>
    <property type="evidence" value="ECO:0007669"/>
    <property type="project" value="UniProtKB-ARBA"/>
</dbReference>
<dbReference type="Pfam" id="PF13193">
    <property type="entry name" value="AMP-binding_C"/>
    <property type="match status" value="1"/>
</dbReference>
<dbReference type="Proteomes" id="UP000185192">
    <property type="component" value="Unassembled WGS sequence"/>
</dbReference>
<gene>
    <name evidence="3" type="ORF">SAMN02745824_1413</name>
</gene>
<dbReference type="RefSeq" id="WP_074204330.1">
    <property type="nucleotide sequence ID" value="NZ_FSQW01000001.1"/>
</dbReference>
<organism evidence="3 4">
    <name type="scientific">Parasphingorhabdus marina DSM 22363</name>
    <dbReference type="NCBI Taxonomy" id="1123272"/>
    <lineage>
        <taxon>Bacteria</taxon>
        <taxon>Pseudomonadati</taxon>
        <taxon>Pseudomonadota</taxon>
        <taxon>Alphaproteobacteria</taxon>
        <taxon>Sphingomonadales</taxon>
        <taxon>Sphingomonadaceae</taxon>
        <taxon>Parasphingorhabdus</taxon>
    </lineage>
</organism>
<feature type="domain" description="AMP-binding enzyme C-terminal" evidence="2">
    <location>
        <begin position="441"/>
        <end position="516"/>
    </location>
</feature>
<dbReference type="SUPFAM" id="SSF56801">
    <property type="entry name" value="Acetyl-CoA synthetase-like"/>
    <property type="match status" value="1"/>
</dbReference>
<dbReference type="NCBIfam" id="NF005863">
    <property type="entry name" value="PRK07798.1"/>
    <property type="match status" value="1"/>
</dbReference>
<accession>A0A1N6D1M5</accession>
<dbReference type="InterPro" id="IPR020845">
    <property type="entry name" value="AMP-binding_CS"/>
</dbReference>
<dbReference type="InterPro" id="IPR045851">
    <property type="entry name" value="AMP-bd_C_sf"/>
</dbReference>
<dbReference type="Gene3D" id="3.30.300.30">
    <property type="match status" value="1"/>
</dbReference>
<dbReference type="InterPro" id="IPR025110">
    <property type="entry name" value="AMP-bd_C"/>
</dbReference>
<proteinExistence type="predicted"/>
<feature type="domain" description="AMP-dependent synthetase/ligase" evidence="1">
    <location>
        <begin position="11"/>
        <end position="387"/>
    </location>
</feature>
<dbReference type="InterPro" id="IPR050237">
    <property type="entry name" value="ATP-dep_AMP-bd_enzyme"/>
</dbReference>
<evidence type="ECO:0000259" key="1">
    <source>
        <dbReference type="Pfam" id="PF00501"/>
    </source>
</evidence>
<dbReference type="Pfam" id="PF00501">
    <property type="entry name" value="AMP-binding"/>
    <property type="match status" value="1"/>
</dbReference>
<dbReference type="PANTHER" id="PTHR43767">
    <property type="entry name" value="LONG-CHAIN-FATTY-ACID--COA LIGASE"/>
    <property type="match status" value="1"/>
</dbReference>
<protein>
    <submittedName>
        <fullName evidence="3">Fatty-acyl-CoA synthase</fullName>
    </submittedName>
</protein>
<evidence type="ECO:0000313" key="4">
    <source>
        <dbReference type="Proteomes" id="UP000185192"/>
    </source>
</evidence>
<keyword evidence="4" id="KW-1185">Reference proteome</keyword>
<dbReference type="PROSITE" id="PS00455">
    <property type="entry name" value="AMP_BINDING"/>
    <property type="match status" value="1"/>
</dbReference>
<dbReference type="InterPro" id="IPR042099">
    <property type="entry name" value="ANL_N_sf"/>
</dbReference>
<dbReference type="EMBL" id="FSQW01000001">
    <property type="protein sequence ID" value="SIN64597.1"/>
    <property type="molecule type" value="Genomic_DNA"/>
</dbReference>